<feature type="transmembrane region" description="Helical" evidence="1">
    <location>
        <begin position="380"/>
        <end position="399"/>
    </location>
</feature>
<dbReference type="EMBL" id="BQKE01000001">
    <property type="protein sequence ID" value="GJM61575.1"/>
    <property type="molecule type" value="Genomic_DNA"/>
</dbReference>
<feature type="transmembrane region" description="Helical" evidence="1">
    <location>
        <begin position="63"/>
        <end position="83"/>
    </location>
</feature>
<dbReference type="AlphaFoldDB" id="A0AAN4VZA9"/>
<name>A0AAN4VZA9_9BACT</name>
<feature type="transmembrane region" description="Helical" evidence="1">
    <location>
        <begin position="317"/>
        <end position="335"/>
    </location>
</feature>
<feature type="transmembrane region" description="Helical" evidence="1">
    <location>
        <begin position="267"/>
        <end position="287"/>
    </location>
</feature>
<reference evidence="2 3" key="1">
    <citation type="submission" date="2021-12" db="EMBL/GenBank/DDBJ databases">
        <title>Genome sequencing of bacteria with rrn-lacking chromosome and rrn-plasmid.</title>
        <authorList>
            <person name="Anda M."/>
            <person name="Iwasaki W."/>
        </authorList>
    </citation>
    <scope>NUCLEOTIDE SEQUENCE [LARGE SCALE GENOMIC DNA]</scope>
    <source>
        <strain evidence="2 3">NBRC 15940</strain>
    </source>
</reference>
<feature type="transmembrane region" description="Helical" evidence="1">
    <location>
        <begin position="238"/>
        <end position="255"/>
    </location>
</feature>
<organism evidence="2 3">
    <name type="scientific">Persicobacter diffluens</name>
    <dbReference type="NCBI Taxonomy" id="981"/>
    <lineage>
        <taxon>Bacteria</taxon>
        <taxon>Pseudomonadati</taxon>
        <taxon>Bacteroidota</taxon>
        <taxon>Cytophagia</taxon>
        <taxon>Cytophagales</taxon>
        <taxon>Persicobacteraceae</taxon>
        <taxon>Persicobacter</taxon>
    </lineage>
</organism>
<keyword evidence="1" id="KW-0472">Membrane</keyword>
<feature type="transmembrane region" description="Helical" evidence="1">
    <location>
        <begin position="23"/>
        <end position="43"/>
    </location>
</feature>
<sequence>MISLYFQKSLITWLRGLKSGKNLLSFLGQLLVAVGYGFLFSALMNEAWAAERFTAFDVLFQLMINGLMLLPLLALIFPAYTPYVTKWPAYLPVKRGQRFMVDVIELLICQRNIFCLLFVILFGFHLDLYQREWWLMSGTAIVLGNLLRLQVAQTLAVTYRPWVYASMVLLLLLVAAFEWILFSAPDQMVMTPVFAIGGLGLLMLRYVEPTYRKNILSRWTMSFGPLLKLHTNKKMRRLLLLAYLLRIYFLGMAVVQLRNPDSSGAGVYSVLMWMFVVPMPLFTYFYLNFWGNWRGLFHAVELRSGSIREFWRVQLNIMRWPLLIDFVLVAVFMVFCFPEKIVDFLLYYGLVVLMFVLLSLAGSLHLPMPYTEKNTAGKKTVSMWLSMACLLICACVYAIQWYWWLAFLPLLVLVGLVFYLRDVAANFRKYRYEVIRVTSNPEV</sequence>
<evidence type="ECO:0000313" key="3">
    <source>
        <dbReference type="Proteomes" id="UP001310022"/>
    </source>
</evidence>
<keyword evidence="1" id="KW-0812">Transmembrane</keyword>
<feature type="transmembrane region" description="Helical" evidence="1">
    <location>
        <begin position="132"/>
        <end position="149"/>
    </location>
</feature>
<feature type="transmembrane region" description="Helical" evidence="1">
    <location>
        <begin position="405"/>
        <end position="421"/>
    </location>
</feature>
<evidence type="ECO:0000256" key="1">
    <source>
        <dbReference type="SAM" id="Phobius"/>
    </source>
</evidence>
<dbReference type="Proteomes" id="UP001310022">
    <property type="component" value="Unassembled WGS sequence"/>
</dbReference>
<evidence type="ECO:0000313" key="2">
    <source>
        <dbReference type="EMBL" id="GJM61575.1"/>
    </source>
</evidence>
<protein>
    <submittedName>
        <fullName evidence="2">Uncharacterized protein</fullName>
    </submittedName>
</protein>
<feature type="transmembrane region" description="Helical" evidence="1">
    <location>
        <begin position="188"/>
        <end position="207"/>
    </location>
</feature>
<keyword evidence="1" id="KW-1133">Transmembrane helix</keyword>
<dbReference type="RefSeq" id="WP_338237102.1">
    <property type="nucleotide sequence ID" value="NZ_BQKE01000001.1"/>
</dbReference>
<accession>A0AAN4VZA9</accession>
<feature type="transmembrane region" description="Helical" evidence="1">
    <location>
        <begin position="103"/>
        <end position="126"/>
    </location>
</feature>
<gene>
    <name evidence="2" type="ORF">PEDI_21270</name>
</gene>
<feature type="transmembrane region" description="Helical" evidence="1">
    <location>
        <begin position="161"/>
        <end position="182"/>
    </location>
</feature>
<comment type="caution">
    <text evidence="2">The sequence shown here is derived from an EMBL/GenBank/DDBJ whole genome shotgun (WGS) entry which is preliminary data.</text>
</comment>
<proteinExistence type="predicted"/>
<feature type="transmembrane region" description="Helical" evidence="1">
    <location>
        <begin position="347"/>
        <end position="368"/>
    </location>
</feature>
<keyword evidence="3" id="KW-1185">Reference proteome</keyword>